<dbReference type="OrthoDB" id="2663223at2759"/>
<protein>
    <submittedName>
        <fullName evidence="2">Uncharacterized protein</fullName>
    </submittedName>
</protein>
<proteinExistence type="predicted"/>
<sequence length="163" mass="19343">METASILSATKGEKLKDETQWRTWFSRVRTYAKQKDVWELCDPDAVTAEVAAASPESERLTIRPEPRTKPRVPAYPEEGDAEEKRTWRDRMDLFKIEHSNWQIETKGLNDVNDFISTYIDPVHYLEVSPLETPYERLVYLKSRFGETVAYREEIRMKWRYFST</sequence>
<feature type="compositionally biased region" description="Basic and acidic residues" evidence="1">
    <location>
        <begin position="56"/>
        <end position="68"/>
    </location>
</feature>
<dbReference type="Proteomes" id="UP001150879">
    <property type="component" value="Unassembled WGS sequence"/>
</dbReference>
<reference evidence="2" key="1">
    <citation type="submission" date="2022-11" db="EMBL/GenBank/DDBJ databases">
        <authorList>
            <person name="Petersen C."/>
        </authorList>
    </citation>
    <scope>NUCLEOTIDE SEQUENCE</scope>
    <source>
        <strain evidence="2">IBT 16849</strain>
    </source>
</reference>
<name>A0A9W9J2F3_9EURO</name>
<gene>
    <name evidence="2" type="ORF">N7472_008387</name>
</gene>
<comment type="caution">
    <text evidence="2">The sequence shown here is derived from an EMBL/GenBank/DDBJ whole genome shotgun (WGS) entry which is preliminary data.</text>
</comment>
<evidence type="ECO:0000313" key="3">
    <source>
        <dbReference type="Proteomes" id="UP001150879"/>
    </source>
</evidence>
<keyword evidence="3" id="KW-1185">Reference proteome</keyword>
<evidence type="ECO:0000256" key="1">
    <source>
        <dbReference type="SAM" id="MobiDB-lite"/>
    </source>
</evidence>
<feature type="region of interest" description="Disordered" evidence="1">
    <location>
        <begin position="51"/>
        <end position="83"/>
    </location>
</feature>
<evidence type="ECO:0000313" key="2">
    <source>
        <dbReference type="EMBL" id="KAJ5189373.1"/>
    </source>
</evidence>
<dbReference type="AlphaFoldDB" id="A0A9W9J2F3"/>
<reference evidence="2" key="2">
    <citation type="journal article" date="2023" name="IMA Fungus">
        <title>Comparative genomic study of the Penicillium genus elucidates a diverse pangenome and 15 lateral gene transfer events.</title>
        <authorList>
            <person name="Petersen C."/>
            <person name="Sorensen T."/>
            <person name="Nielsen M.R."/>
            <person name="Sondergaard T.E."/>
            <person name="Sorensen J.L."/>
            <person name="Fitzpatrick D.A."/>
            <person name="Frisvad J.C."/>
            <person name="Nielsen K.L."/>
        </authorList>
    </citation>
    <scope>NUCLEOTIDE SEQUENCE</scope>
    <source>
        <strain evidence="2">IBT 16849</strain>
    </source>
</reference>
<dbReference type="EMBL" id="JAPQKP010000005">
    <property type="protein sequence ID" value="KAJ5189373.1"/>
    <property type="molecule type" value="Genomic_DNA"/>
</dbReference>
<accession>A0A9W9J2F3</accession>
<organism evidence="2 3">
    <name type="scientific">Penicillium cf. griseofulvum</name>
    <dbReference type="NCBI Taxonomy" id="2972120"/>
    <lineage>
        <taxon>Eukaryota</taxon>
        <taxon>Fungi</taxon>
        <taxon>Dikarya</taxon>
        <taxon>Ascomycota</taxon>
        <taxon>Pezizomycotina</taxon>
        <taxon>Eurotiomycetes</taxon>
        <taxon>Eurotiomycetidae</taxon>
        <taxon>Eurotiales</taxon>
        <taxon>Aspergillaceae</taxon>
        <taxon>Penicillium</taxon>
    </lineage>
</organism>